<dbReference type="PANTHER" id="PTHR21137:SF35">
    <property type="entry name" value="ODORANT RECEPTOR 19A-RELATED"/>
    <property type="match status" value="1"/>
</dbReference>
<dbReference type="GO" id="GO:0004984">
    <property type="term" value="F:olfactory receptor activity"/>
    <property type="evidence" value="ECO:0007669"/>
    <property type="project" value="InterPro"/>
</dbReference>
<evidence type="ECO:0000256" key="2">
    <source>
        <dbReference type="ARBA" id="ARBA00022475"/>
    </source>
</evidence>
<dbReference type="Proteomes" id="UP001168821">
    <property type="component" value="Unassembled WGS sequence"/>
</dbReference>
<keyword evidence="9 10" id="KW-0807">Transducer</keyword>
<evidence type="ECO:0000313" key="11">
    <source>
        <dbReference type="EMBL" id="KAJ3657234.1"/>
    </source>
</evidence>
<comment type="caution">
    <text evidence="10">Lacks conserved residue(s) required for the propagation of feature annotation.</text>
</comment>
<keyword evidence="12" id="KW-1185">Reference proteome</keyword>
<dbReference type="GO" id="GO:0005886">
    <property type="term" value="C:plasma membrane"/>
    <property type="evidence" value="ECO:0007669"/>
    <property type="project" value="UniProtKB-SubCell"/>
</dbReference>
<evidence type="ECO:0000313" key="12">
    <source>
        <dbReference type="Proteomes" id="UP001168821"/>
    </source>
</evidence>
<feature type="transmembrane region" description="Helical" evidence="10">
    <location>
        <begin position="258"/>
        <end position="279"/>
    </location>
</feature>
<evidence type="ECO:0000256" key="10">
    <source>
        <dbReference type="RuleBase" id="RU351113"/>
    </source>
</evidence>
<accession>A0AA38MIF0</accession>
<evidence type="ECO:0000256" key="7">
    <source>
        <dbReference type="ARBA" id="ARBA00023136"/>
    </source>
</evidence>
<protein>
    <recommendedName>
        <fullName evidence="10">Odorant receptor</fullName>
    </recommendedName>
</protein>
<dbReference type="GO" id="GO:0005549">
    <property type="term" value="F:odorant binding"/>
    <property type="evidence" value="ECO:0007669"/>
    <property type="project" value="InterPro"/>
</dbReference>
<keyword evidence="3 10" id="KW-0716">Sensory transduction</keyword>
<sequence>MLPYHQVKFMKGDCLRFVKLISSDIFQNKIVKAALWIVFLIHTTMTIITGYFFTHHLTPQEIFGYSPVFLEYFYIGTVILMLLFQGKVIDNIPGELPLWVLNKATRKTYKEIRKEIIFIHVHCIANLIVVVVGLYYFLKSEARDNEYFFPFRFFEDYCADKTTILTFVYKSTFPIIGYLFFVHQFQLMYFTQHIRYQLMILINHIENLTDVAGTKREDKLFYDESYQEETRKRLIFCFKRFKDFVLFTANKYTQLSNAVIIFMLTGYLLCVSVALNIIFGNILSYMRVTVMSVGTVSGLCGLMWSSQSLENIFEELLSEAIKINWYNFSESNKRMYLIFLMHLARDRKIKFSANYCLNYGLGLASARATYSIVSVAINIF</sequence>
<dbReference type="GO" id="GO:0007165">
    <property type="term" value="P:signal transduction"/>
    <property type="evidence" value="ECO:0007669"/>
    <property type="project" value="UniProtKB-KW"/>
</dbReference>
<evidence type="ECO:0000256" key="8">
    <source>
        <dbReference type="ARBA" id="ARBA00023170"/>
    </source>
</evidence>
<evidence type="ECO:0000256" key="4">
    <source>
        <dbReference type="ARBA" id="ARBA00022692"/>
    </source>
</evidence>
<keyword evidence="8 10" id="KW-0675">Receptor</keyword>
<comment type="subcellular location">
    <subcellularLocation>
        <location evidence="1 10">Cell membrane</location>
        <topology evidence="1 10">Multi-pass membrane protein</topology>
    </subcellularLocation>
</comment>
<dbReference type="EMBL" id="JALNTZ010000004">
    <property type="protein sequence ID" value="KAJ3657234.1"/>
    <property type="molecule type" value="Genomic_DNA"/>
</dbReference>
<evidence type="ECO:0000256" key="1">
    <source>
        <dbReference type="ARBA" id="ARBA00004651"/>
    </source>
</evidence>
<evidence type="ECO:0000256" key="3">
    <source>
        <dbReference type="ARBA" id="ARBA00022606"/>
    </source>
</evidence>
<keyword evidence="6 10" id="KW-1133">Transmembrane helix</keyword>
<dbReference type="PANTHER" id="PTHR21137">
    <property type="entry name" value="ODORANT RECEPTOR"/>
    <property type="match status" value="1"/>
</dbReference>
<feature type="transmembrane region" description="Helical" evidence="10">
    <location>
        <begin position="171"/>
        <end position="190"/>
    </location>
</feature>
<comment type="caution">
    <text evidence="11">The sequence shown here is derived from an EMBL/GenBank/DDBJ whole genome shotgun (WGS) entry which is preliminary data.</text>
</comment>
<evidence type="ECO:0000256" key="9">
    <source>
        <dbReference type="ARBA" id="ARBA00023224"/>
    </source>
</evidence>
<dbReference type="AlphaFoldDB" id="A0AA38MIF0"/>
<dbReference type="Pfam" id="PF02949">
    <property type="entry name" value="7tm_6"/>
    <property type="match status" value="1"/>
</dbReference>
<keyword evidence="4 10" id="KW-0812">Transmembrane</keyword>
<organism evidence="11 12">
    <name type="scientific">Zophobas morio</name>
    <dbReference type="NCBI Taxonomy" id="2755281"/>
    <lineage>
        <taxon>Eukaryota</taxon>
        <taxon>Metazoa</taxon>
        <taxon>Ecdysozoa</taxon>
        <taxon>Arthropoda</taxon>
        <taxon>Hexapoda</taxon>
        <taxon>Insecta</taxon>
        <taxon>Pterygota</taxon>
        <taxon>Neoptera</taxon>
        <taxon>Endopterygota</taxon>
        <taxon>Coleoptera</taxon>
        <taxon>Polyphaga</taxon>
        <taxon>Cucujiformia</taxon>
        <taxon>Tenebrionidae</taxon>
        <taxon>Zophobas</taxon>
    </lineage>
</organism>
<evidence type="ECO:0000256" key="6">
    <source>
        <dbReference type="ARBA" id="ARBA00022989"/>
    </source>
</evidence>
<dbReference type="InterPro" id="IPR004117">
    <property type="entry name" value="7tm6_olfct_rcpt"/>
</dbReference>
<comment type="similarity">
    <text evidence="10">Belongs to the insect chemoreceptor superfamily. Heteromeric odorant receptor channel (TC 1.A.69) family.</text>
</comment>
<feature type="transmembrane region" description="Helical" evidence="10">
    <location>
        <begin position="116"/>
        <end position="138"/>
    </location>
</feature>
<proteinExistence type="inferred from homology"/>
<name>A0AA38MIF0_9CUCU</name>
<keyword evidence="7 10" id="KW-0472">Membrane</keyword>
<reference evidence="11" key="1">
    <citation type="journal article" date="2023" name="G3 (Bethesda)">
        <title>Whole genome assemblies of Zophobas morio and Tenebrio molitor.</title>
        <authorList>
            <person name="Kaur S."/>
            <person name="Stinson S.A."/>
            <person name="diCenzo G.C."/>
        </authorList>
    </citation>
    <scope>NUCLEOTIDE SEQUENCE</scope>
    <source>
        <strain evidence="11">QUZm001</strain>
    </source>
</reference>
<feature type="transmembrane region" description="Helical" evidence="10">
    <location>
        <begin position="65"/>
        <end position="84"/>
    </location>
</feature>
<evidence type="ECO:0000256" key="5">
    <source>
        <dbReference type="ARBA" id="ARBA00022725"/>
    </source>
</evidence>
<keyword evidence="2" id="KW-1003">Cell membrane</keyword>
<feature type="transmembrane region" description="Helical" evidence="10">
    <location>
        <begin position="33"/>
        <end position="53"/>
    </location>
</feature>
<gene>
    <name evidence="11" type="ORF">Zmor_016247</name>
</gene>
<keyword evidence="5 10" id="KW-0552">Olfaction</keyword>